<feature type="transmembrane region" description="Helical" evidence="1">
    <location>
        <begin position="7"/>
        <end position="33"/>
    </location>
</feature>
<dbReference type="RefSeq" id="WP_247201688.1">
    <property type="nucleotide sequence ID" value="NZ_JALKCG010000006.1"/>
</dbReference>
<feature type="transmembrane region" description="Helical" evidence="1">
    <location>
        <begin position="108"/>
        <end position="132"/>
    </location>
</feature>
<protein>
    <submittedName>
        <fullName evidence="3">Tripartite tricarboxylate transporter permease</fullName>
    </submittedName>
</protein>
<evidence type="ECO:0000256" key="1">
    <source>
        <dbReference type="SAM" id="Phobius"/>
    </source>
</evidence>
<dbReference type="EMBL" id="JALKCG010000006">
    <property type="protein sequence ID" value="MCK0209175.1"/>
    <property type="molecule type" value="Genomic_DNA"/>
</dbReference>
<feature type="transmembrane region" description="Helical" evidence="1">
    <location>
        <begin position="354"/>
        <end position="374"/>
    </location>
</feature>
<feature type="transmembrane region" description="Helical" evidence="1">
    <location>
        <begin position="147"/>
        <end position="179"/>
    </location>
</feature>
<feature type="transmembrane region" description="Helical" evidence="1">
    <location>
        <begin position="45"/>
        <end position="69"/>
    </location>
</feature>
<gene>
    <name evidence="3" type="ORF">MWN33_14160</name>
</gene>
<keyword evidence="4" id="KW-1185">Reference proteome</keyword>
<accession>A0ABT0DPH1</accession>
<feature type="transmembrane region" description="Helical" evidence="1">
    <location>
        <begin position="470"/>
        <end position="489"/>
    </location>
</feature>
<organism evidence="3 4">
    <name type="scientific">Ancylobacter koreensis</name>
    <dbReference type="NCBI Taxonomy" id="266121"/>
    <lineage>
        <taxon>Bacteria</taxon>
        <taxon>Pseudomonadati</taxon>
        <taxon>Pseudomonadota</taxon>
        <taxon>Alphaproteobacteria</taxon>
        <taxon>Hyphomicrobiales</taxon>
        <taxon>Xanthobacteraceae</taxon>
        <taxon>Ancylobacter</taxon>
    </lineage>
</organism>
<comment type="caution">
    <text evidence="3">The sequence shown here is derived from an EMBL/GenBank/DDBJ whole genome shotgun (WGS) entry which is preliminary data.</text>
</comment>
<dbReference type="Proteomes" id="UP001202867">
    <property type="component" value="Unassembled WGS sequence"/>
</dbReference>
<feature type="transmembrane region" description="Helical" evidence="1">
    <location>
        <begin position="386"/>
        <end position="404"/>
    </location>
</feature>
<keyword evidence="1" id="KW-1133">Transmembrane helix</keyword>
<sequence>MEIFDNLALGFSVAVTFQNIFYCFIGVLLGTLIGVLPGLGPVPTIAMLLPITFGLPPVSALIMLAGIYYGAQYGGSTTAILINLPGESSSVVTAIDGYQMARKGRAGAALATAAIGSFFAGSVATFLLAVFAPPLADLALKFGPPEYFALMVLGLVASVALAAGSVIKALAMVVLGILLGLSGQDVYTGTPRFTFDMLELADGIEFVALAMGVFGIGEIVRNLEDEHSRKVMVQKVKGLLLSKEDIRRIVGPILRGTFIGSFLGILPGGGAILSSFAAYSIEKKISRHPEEFGKGAIEAVAAPESANNAGAQTSFIPMLTLGIPSNPVMALMIGALIIQGIVPGPNVVNEQPSLFWGIIASMWIGNLMLVVLNLPLIGMWVRLLTVPYHILFPLIVGFCCIGVYSVNNNALDVFTMALFGVVGYVLVKLDCEPAPLLLGFIIGPMLEEYLRRAMLISRGDPTVFFTRPISATMLALAVLALAVVLLPSVRRRREEAFKE</sequence>
<evidence type="ECO:0000313" key="3">
    <source>
        <dbReference type="EMBL" id="MCK0209175.1"/>
    </source>
</evidence>
<dbReference type="PANTHER" id="PTHR35342:SF5">
    <property type="entry name" value="TRICARBOXYLIC TRANSPORT PROTEIN"/>
    <property type="match status" value="1"/>
</dbReference>
<feature type="domain" description="DUF112" evidence="2">
    <location>
        <begin position="20"/>
        <end position="438"/>
    </location>
</feature>
<dbReference type="Pfam" id="PF01970">
    <property type="entry name" value="TctA"/>
    <property type="match status" value="1"/>
</dbReference>
<reference evidence="4" key="2">
    <citation type="submission" date="2023-07" db="EMBL/GenBank/DDBJ databases">
        <title>Ancylobacter moscoviensis sp. nov., facultatively methylotrophic bacteria from activated sludge and the reclassification of Starkeya novella (Starkey 1934) Kelly et al. 2000 as Ancylobacter novellus comb. nov., Starkeya koreensis Im et al. 2006 as Ancylobacter koreensis comb.nov., Angulomicrobium tetraedrale Vasil'eva et al. 1986 as Ancylobacter tetraedralis comb. nov., Angulomicrobium amanitiforme Fritz et al. 2004 as Ancylobacter amanitiformis comb. nov. and Methylorhabdus multivorans Doronina et al. 1996 as Ancylobacter multivorans comb. nov. and emended description of the genus Ancylobacter.</title>
        <authorList>
            <person name="Doronina N."/>
            <person name="Chemodurova A."/>
            <person name="Grouzdev D."/>
            <person name="Koziaeva V."/>
            <person name="Shi W."/>
            <person name="Wu L."/>
            <person name="Kaparullina E."/>
        </authorList>
    </citation>
    <scope>NUCLEOTIDE SEQUENCE [LARGE SCALE GENOMIC DNA]</scope>
    <source>
        <strain evidence="4">Jip08</strain>
    </source>
</reference>
<evidence type="ECO:0000313" key="4">
    <source>
        <dbReference type="Proteomes" id="UP001202867"/>
    </source>
</evidence>
<dbReference type="PANTHER" id="PTHR35342">
    <property type="entry name" value="TRICARBOXYLIC TRANSPORT PROTEIN"/>
    <property type="match status" value="1"/>
</dbReference>
<reference evidence="3 4" key="1">
    <citation type="submission" date="2022-04" db="EMBL/GenBank/DDBJ databases">
        <authorList>
            <person name="Grouzdev D.S."/>
            <person name="Pantiukh K.S."/>
            <person name="Krutkina M.S."/>
        </authorList>
    </citation>
    <scope>NUCLEOTIDE SEQUENCE [LARGE SCALE GENOMIC DNA]</scope>
    <source>
        <strain evidence="3 4">Jip08</strain>
    </source>
</reference>
<feature type="transmembrane region" description="Helical" evidence="1">
    <location>
        <begin position="328"/>
        <end position="348"/>
    </location>
</feature>
<evidence type="ECO:0000259" key="2">
    <source>
        <dbReference type="Pfam" id="PF01970"/>
    </source>
</evidence>
<dbReference type="InterPro" id="IPR002823">
    <property type="entry name" value="DUF112_TM"/>
</dbReference>
<feature type="transmembrane region" description="Helical" evidence="1">
    <location>
        <begin position="258"/>
        <end position="279"/>
    </location>
</feature>
<name>A0ABT0DPH1_9HYPH</name>
<keyword evidence="1" id="KW-0472">Membrane</keyword>
<keyword evidence="1" id="KW-0812">Transmembrane</keyword>
<proteinExistence type="predicted"/>